<sequence>MRNPHQKFKLQLKGLLLLIHFRWWTSSIAGPTAETFIHENKRLSNLLNKSLLEYVAEHSMKEIPNQMAPEISNLLTMLEYRLCWLWFVQPRRQPPAILLCVHVSKDHPSIGFLSQGEDKKENNKNVPFSHLTYSINTVTTSLVALELLLESVEFTLREIATVLILALLLKRCAKTKATVS</sequence>
<reference evidence="3" key="1">
    <citation type="journal article" date="2018" name="Nat. Plants">
        <title>Whole-genome landscape of Medicago truncatula symbiotic genes.</title>
        <authorList>
            <person name="Pecrix Y."/>
            <person name="Staton S.E."/>
            <person name="Sallet E."/>
            <person name="Lelandais-Briere C."/>
            <person name="Moreau S."/>
            <person name="Carrere S."/>
            <person name="Blein T."/>
            <person name="Jardinaud M.F."/>
            <person name="Latrasse D."/>
            <person name="Zouine M."/>
            <person name="Zahm M."/>
            <person name="Kreplak J."/>
            <person name="Mayjonade B."/>
            <person name="Satge C."/>
            <person name="Perez M."/>
            <person name="Cauet S."/>
            <person name="Marande W."/>
            <person name="Chantry-Darmon C."/>
            <person name="Lopez-Roques C."/>
            <person name="Bouchez O."/>
            <person name="Berard A."/>
            <person name="Debelle F."/>
            <person name="Munos S."/>
            <person name="Bendahmane A."/>
            <person name="Berges H."/>
            <person name="Niebel A."/>
            <person name="Buitink J."/>
            <person name="Frugier F."/>
            <person name="Benhamed M."/>
            <person name="Crespi M."/>
            <person name="Gouzy J."/>
            <person name="Gamas P."/>
        </authorList>
    </citation>
    <scope>NUCLEOTIDE SEQUENCE [LARGE SCALE GENOMIC DNA]</scope>
    <source>
        <strain evidence="3">cv. Jemalong A17</strain>
    </source>
</reference>
<accession>A0A396J1W4</accession>
<feature type="chain" id="PRO_5017206975" description="Transmembrane protein" evidence="1">
    <location>
        <begin position="30"/>
        <end position="180"/>
    </location>
</feature>
<evidence type="ECO:0000313" key="2">
    <source>
        <dbReference type="EMBL" id="RHN71999.1"/>
    </source>
</evidence>
<evidence type="ECO:0008006" key="4">
    <source>
        <dbReference type="Google" id="ProtNLM"/>
    </source>
</evidence>
<name>A0A396J1W4_MEDTR</name>
<organism evidence="2 3">
    <name type="scientific">Medicago truncatula</name>
    <name type="common">Barrel medic</name>
    <name type="synonym">Medicago tribuloides</name>
    <dbReference type="NCBI Taxonomy" id="3880"/>
    <lineage>
        <taxon>Eukaryota</taxon>
        <taxon>Viridiplantae</taxon>
        <taxon>Streptophyta</taxon>
        <taxon>Embryophyta</taxon>
        <taxon>Tracheophyta</taxon>
        <taxon>Spermatophyta</taxon>
        <taxon>Magnoliopsida</taxon>
        <taxon>eudicotyledons</taxon>
        <taxon>Gunneridae</taxon>
        <taxon>Pentapetalae</taxon>
        <taxon>rosids</taxon>
        <taxon>fabids</taxon>
        <taxon>Fabales</taxon>
        <taxon>Fabaceae</taxon>
        <taxon>Papilionoideae</taxon>
        <taxon>50 kb inversion clade</taxon>
        <taxon>NPAAA clade</taxon>
        <taxon>Hologalegina</taxon>
        <taxon>IRL clade</taxon>
        <taxon>Trifolieae</taxon>
        <taxon>Medicago</taxon>
    </lineage>
</organism>
<proteinExistence type="predicted"/>
<evidence type="ECO:0000313" key="3">
    <source>
        <dbReference type="Proteomes" id="UP000265566"/>
    </source>
</evidence>
<evidence type="ECO:0000256" key="1">
    <source>
        <dbReference type="SAM" id="SignalP"/>
    </source>
</evidence>
<gene>
    <name evidence="2" type="ORF">MtrunA17_Chr2g0282931</name>
</gene>
<dbReference type="Gramene" id="rna7666">
    <property type="protein sequence ID" value="RHN71999.1"/>
    <property type="gene ID" value="gene7666"/>
</dbReference>
<protein>
    <recommendedName>
        <fullName evidence="4">Transmembrane protein</fullName>
    </recommendedName>
</protein>
<dbReference type="AlphaFoldDB" id="A0A396J1W4"/>
<comment type="caution">
    <text evidence="2">The sequence shown here is derived from an EMBL/GenBank/DDBJ whole genome shotgun (WGS) entry which is preliminary data.</text>
</comment>
<keyword evidence="1" id="KW-0732">Signal</keyword>
<dbReference type="EMBL" id="PSQE01000002">
    <property type="protein sequence ID" value="RHN71999.1"/>
    <property type="molecule type" value="Genomic_DNA"/>
</dbReference>
<dbReference type="Proteomes" id="UP000265566">
    <property type="component" value="Chromosome 2"/>
</dbReference>
<feature type="signal peptide" evidence="1">
    <location>
        <begin position="1"/>
        <end position="29"/>
    </location>
</feature>